<name>A0A3A4R767_9BACT</name>
<accession>A0A3A4R767</accession>
<protein>
    <submittedName>
        <fullName evidence="3">PEP-CTERM sorting domain-containing protein</fullName>
    </submittedName>
</protein>
<evidence type="ECO:0000313" key="3">
    <source>
        <dbReference type="EMBL" id="RJP57341.1"/>
    </source>
</evidence>
<evidence type="ECO:0000256" key="1">
    <source>
        <dbReference type="SAM" id="SignalP"/>
    </source>
</evidence>
<organism evidence="3 4">
    <name type="scientific">Candidatus Auribacter fodinae</name>
    <dbReference type="NCBI Taxonomy" id="2093366"/>
    <lineage>
        <taxon>Bacteria</taxon>
        <taxon>Pseudomonadati</taxon>
        <taxon>Candidatus Auribacterota</taxon>
        <taxon>Candidatus Auribacteria</taxon>
        <taxon>Candidatus Auribacterales</taxon>
        <taxon>Candidatus Auribacteraceae</taxon>
        <taxon>Candidatus Auribacter</taxon>
    </lineage>
</organism>
<evidence type="ECO:0000313" key="4">
    <source>
        <dbReference type="Proteomes" id="UP000266426"/>
    </source>
</evidence>
<dbReference type="AlphaFoldDB" id="A0A3A4R767"/>
<dbReference type="NCBIfam" id="TIGR02595">
    <property type="entry name" value="PEP_CTERM"/>
    <property type="match status" value="1"/>
</dbReference>
<dbReference type="InterPro" id="IPR013424">
    <property type="entry name" value="Ice-binding_C"/>
</dbReference>
<dbReference type="Pfam" id="PF07589">
    <property type="entry name" value="PEP-CTERM"/>
    <property type="match status" value="1"/>
</dbReference>
<feature type="chain" id="PRO_5017175877" evidence="1">
    <location>
        <begin position="24"/>
        <end position="232"/>
    </location>
</feature>
<feature type="signal peptide" evidence="1">
    <location>
        <begin position="1"/>
        <end position="23"/>
    </location>
</feature>
<keyword evidence="1" id="KW-0732">Signal</keyword>
<comment type="caution">
    <text evidence="3">The sequence shown here is derived from an EMBL/GenBank/DDBJ whole genome shotgun (WGS) entry which is preliminary data.</text>
</comment>
<dbReference type="EMBL" id="QZJZ01000082">
    <property type="protein sequence ID" value="RJP57341.1"/>
    <property type="molecule type" value="Genomic_DNA"/>
</dbReference>
<gene>
    <name evidence="3" type="ORF">C4541_10295</name>
</gene>
<dbReference type="Proteomes" id="UP000266426">
    <property type="component" value="Unassembled WGS sequence"/>
</dbReference>
<sequence>MKRLTATLIFFSIVCLGYTGAHAFSYFMEDFESYTAGTDIADVSVPWSVPGEEQAGNIFGGNGHHFIIDDGGNNIAQIRSWGLAELSAPSTFAFGLIKVPLATSIDISGGGVFSFSIKTNYAASYASVLTPEVIDSNNNASRLADSELLTLPSLTDGWMTFNVSLYDMTAGSADFTDIRQFNILILETVNTNFDDGDGLVGIDNINVFVPEPSSMILLGSAVLGLIRILKRR</sequence>
<proteinExistence type="predicted"/>
<reference evidence="3 4" key="1">
    <citation type="journal article" date="2017" name="ISME J.">
        <title>Energy and carbon metabolisms in a deep terrestrial subsurface fluid microbial community.</title>
        <authorList>
            <person name="Momper L."/>
            <person name="Jungbluth S.P."/>
            <person name="Lee M.D."/>
            <person name="Amend J.P."/>
        </authorList>
    </citation>
    <scope>NUCLEOTIDE SEQUENCE [LARGE SCALE GENOMIC DNA]</scope>
    <source>
        <strain evidence="3">SURF_26</strain>
    </source>
</reference>
<feature type="domain" description="Ice-binding protein C-terminal" evidence="2">
    <location>
        <begin position="209"/>
        <end position="231"/>
    </location>
</feature>
<evidence type="ECO:0000259" key="2">
    <source>
        <dbReference type="Pfam" id="PF07589"/>
    </source>
</evidence>